<dbReference type="PANTHER" id="PTHR27008:SF596">
    <property type="entry name" value="OS02G0215500 PROTEIN"/>
    <property type="match status" value="1"/>
</dbReference>
<evidence type="ECO:0000256" key="3">
    <source>
        <dbReference type="ARBA" id="ARBA00022692"/>
    </source>
</evidence>
<evidence type="ECO:0000259" key="7">
    <source>
        <dbReference type="PROSITE" id="PS50011"/>
    </source>
</evidence>
<dbReference type="Gene3D" id="3.80.10.10">
    <property type="entry name" value="Ribonuclease Inhibitor"/>
    <property type="match status" value="1"/>
</dbReference>
<dbReference type="InterPro" id="IPR032675">
    <property type="entry name" value="LRR_dom_sf"/>
</dbReference>
<dbReference type="PROSITE" id="PS00108">
    <property type="entry name" value="PROTEIN_KINASE_ST"/>
    <property type="match status" value="1"/>
</dbReference>
<dbReference type="InterPro" id="IPR011009">
    <property type="entry name" value="Kinase-like_dom_sf"/>
</dbReference>
<dbReference type="PROSITE" id="PS50011">
    <property type="entry name" value="PROTEIN_KINASE_DOM"/>
    <property type="match status" value="1"/>
</dbReference>
<evidence type="ECO:0000256" key="5">
    <source>
        <dbReference type="ARBA" id="ARBA00022989"/>
    </source>
</evidence>
<keyword evidence="2" id="KW-0433">Leucine-rich repeat</keyword>
<accession>A0ABQ4ZYF3</accession>
<dbReference type="Proteomes" id="UP001151760">
    <property type="component" value="Unassembled WGS sequence"/>
</dbReference>
<organism evidence="8 9">
    <name type="scientific">Tanacetum coccineum</name>
    <dbReference type="NCBI Taxonomy" id="301880"/>
    <lineage>
        <taxon>Eukaryota</taxon>
        <taxon>Viridiplantae</taxon>
        <taxon>Streptophyta</taxon>
        <taxon>Embryophyta</taxon>
        <taxon>Tracheophyta</taxon>
        <taxon>Spermatophyta</taxon>
        <taxon>Magnoliopsida</taxon>
        <taxon>eudicotyledons</taxon>
        <taxon>Gunneridae</taxon>
        <taxon>Pentapetalae</taxon>
        <taxon>asterids</taxon>
        <taxon>campanulids</taxon>
        <taxon>Asterales</taxon>
        <taxon>Asteraceae</taxon>
        <taxon>Asteroideae</taxon>
        <taxon>Anthemideae</taxon>
        <taxon>Anthemidinae</taxon>
        <taxon>Tanacetum</taxon>
    </lineage>
</organism>
<dbReference type="SUPFAM" id="SSF52058">
    <property type="entry name" value="L domain-like"/>
    <property type="match status" value="1"/>
</dbReference>
<evidence type="ECO:0000313" key="9">
    <source>
        <dbReference type="Proteomes" id="UP001151760"/>
    </source>
</evidence>
<reference evidence="8" key="2">
    <citation type="submission" date="2022-01" db="EMBL/GenBank/DDBJ databases">
        <authorList>
            <person name="Yamashiro T."/>
            <person name="Shiraishi A."/>
            <person name="Satake H."/>
            <person name="Nakayama K."/>
        </authorList>
    </citation>
    <scope>NUCLEOTIDE SEQUENCE</scope>
</reference>
<keyword evidence="9" id="KW-1185">Reference proteome</keyword>
<name>A0ABQ4ZYF3_9ASTR</name>
<evidence type="ECO:0000256" key="1">
    <source>
        <dbReference type="ARBA" id="ARBA00004370"/>
    </source>
</evidence>
<keyword evidence="4" id="KW-0677">Repeat</keyword>
<dbReference type="SUPFAM" id="SSF56112">
    <property type="entry name" value="Protein kinase-like (PK-like)"/>
    <property type="match status" value="1"/>
</dbReference>
<evidence type="ECO:0000256" key="4">
    <source>
        <dbReference type="ARBA" id="ARBA00022737"/>
    </source>
</evidence>
<dbReference type="Gene3D" id="1.10.510.10">
    <property type="entry name" value="Transferase(Phosphotransferase) domain 1"/>
    <property type="match status" value="1"/>
</dbReference>
<dbReference type="InterPro" id="IPR051809">
    <property type="entry name" value="Plant_receptor-like_S/T_kinase"/>
</dbReference>
<protein>
    <submittedName>
        <fullName evidence="8">Kinase-like domain-containing protein</fullName>
    </submittedName>
</protein>
<reference evidence="8" key="1">
    <citation type="journal article" date="2022" name="Int. J. Mol. Sci.">
        <title>Draft Genome of Tanacetum Coccineum: Genomic Comparison of Closely Related Tanacetum-Family Plants.</title>
        <authorList>
            <person name="Yamashiro T."/>
            <person name="Shiraishi A."/>
            <person name="Nakayama K."/>
            <person name="Satake H."/>
        </authorList>
    </citation>
    <scope>NUCLEOTIDE SEQUENCE</scope>
</reference>
<dbReference type="InterPro" id="IPR000719">
    <property type="entry name" value="Prot_kinase_dom"/>
</dbReference>
<evidence type="ECO:0000313" key="8">
    <source>
        <dbReference type="EMBL" id="GJS95339.1"/>
    </source>
</evidence>
<keyword evidence="3" id="KW-0812">Transmembrane</keyword>
<dbReference type="PANTHER" id="PTHR27008">
    <property type="entry name" value="OS04G0122200 PROTEIN"/>
    <property type="match status" value="1"/>
</dbReference>
<dbReference type="EMBL" id="BQNB010011800">
    <property type="protein sequence ID" value="GJS95339.1"/>
    <property type="molecule type" value="Genomic_DNA"/>
</dbReference>
<evidence type="ECO:0000256" key="6">
    <source>
        <dbReference type="ARBA" id="ARBA00023136"/>
    </source>
</evidence>
<comment type="subcellular location">
    <subcellularLocation>
        <location evidence="1">Membrane</location>
    </subcellularLocation>
</comment>
<dbReference type="InterPro" id="IPR008271">
    <property type="entry name" value="Ser/Thr_kinase_AS"/>
</dbReference>
<dbReference type="Pfam" id="PF00069">
    <property type="entry name" value="Pkinase"/>
    <property type="match status" value="1"/>
</dbReference>
<keyword evidence="6" id="KW-0472">Membrane</keyword>
<feature type="domain" description="Protein kinase" evidence="7">
    <location>
        <begin position="13"/>
        <end position="295"/>
    </location>
</feature>
<comment type="caution">
    <text evidence="8">The sequence shown here is derived from an EMBL/GenBank/DDBJ whole genome shotgun (WGS) entry which is preliminary data.</text>
</comment>
<proteinExistence type="predicted"/>
<gene>
    <name evidence="8" type="ORF">Tco_0802307</name>
</gene>
<keyword evidence="5" id="KW-1133">Transmembrane helix</keyword>
<sequence length="295" mass="32929">MLNILDLSYNNLSGNISILGIGHFSKQFIRIPQFVDKWGSLEFLDLSFNDFEGEVPIVGVFANTSAFSVVGNNRLCGGLDTLELPKCKETDLLPSKFYIFKVGLLTEVFLENVKPWRNIRHRNLLKIITSCSSVDFQGNDFKALVYEYMPNGSVHHWLHSSADTLKLNLLQRVNILNDVPTALDYLHNRCQTTIVHGDLKPSNILLVDDMVSMVSGVLSIHKFASMALPDHVTDVIDDDAIVLQSTEANAKKVEECLVAITKIGVSCSVDSPLQRMKTEIVVTELQNILNVLQNI</sequence>
<evidence type="ECO:0000256" key="2">
    <source>
        <dbReference type="ARBA" id="ARBA00022614"/>
    </source>
</evidence>